<dbReference type="AlphaFoldDB" id="A0A7K0BQQ3"/>
<comment type="caution">
    <text evidence="2">The sequence shown here is derived from an EMBL/GenBank/DDBJ whole genome shotgun (WGS) entry which is preliminary data.</text>
</comment>
<name>A0A7K0BQQ3_9ACTN</name>
<gene>
    <name evidence="2" type="ORF">ACRB68_12940</name>
</gene>
<accession>A0A7K0BQQ3</accession>
<reference evidence="2 3" key="1">
    <citation type="submission" date="2019-10" db="EMBL/GenBank/DDBJ databases">
        <title>Actinomadura rubteroloni sp. nov. and Actinomadura macrotermitis sp. nov., isolated from the gut of fungus growing-termite Macrotermes natalensis.</title>
        <authorList>
            <person name="Benndorf R."/>
            <person name="Martin K."/>
            <person name="Kuefner M."/>
            <person name="De Beer W."/>
            <person name="Kaster A.-K."/>
            <person name="Vollmers J."/>
            <person name="Poulsen M."/>
            <person name="Beemelmanns C."/>
        </authorList>
    </citation>
    <scope>NUCLEOTIDE SEQUENCE [LARGE SCALE GENOMIC DNA]</scope>
    <source>
        <strain evidence="2 3">RB68</strain>
    </source>
</reference>
<organism evidence="2 3">
    <name type="scientific">Actinomadura macrotermitis</name>
    <dbReference type="NCBI Taxonomy" id="2585200"/>
    <lineage>
        <taxon>Bacteria</taxon>
        <taxon>Bacillati</taxon>
        <taxon>Actinomycetota</taxon>
        <taxon>Actinomycetes</taxon>
        <taxon>Streptosporangiales</taxon>
        <taxon>Thermomonosporaceae</taxon>
        <taxon>Actinomadura</taxon>
    </lineage>
</organism>
<dbReference type="EMBL" id="WEGH01000001">
    <property type="protein sequence ID" value="MQY03252.1"/>
    <property type="molecule type" value="Genomic_DNA"/>
</dbReference>
<evidence type="ECO:0000313" key="2">
    <source>
        <dbReference type="EMBL" id="MQY03252.1"/>
    </source>
</evidence>
<feature type="domain" description="DUF397" evidence="1">
    <location>
        <begin position="3"/>
        <end position="57"/>
    </location>
</feature>
<proteinExistence type="predicted"/>
<keyword evidence="3" id="KW-1185">Reference proteome</keyword>
<evidence type="ECO:0000259" key="1">
    <source>
        <dbReference type="Pfam" id="PF04149"/>
    </source>
</evidence>
<dbReference type="Pfam" id="PF04149">
    <property type="entry name" value="DUF397"/>
    <property type="match status" value="1"/>
</dbReference>
<sequence>MITQWRKSSHSQGGAQGECVELSTNIVDTTLIQDSKNPGSHLSLDRSGLAALLQEIKAGMLDL</sequence>
<dbReference type="RefSeq" id="WP_328593830.1">
    <property type="nucleotide sequence ID" value="NZ_WEGH01000001.1"/>
</dbReference>
<dbReference type="InterPro" id="IPR007278">
    <property type="entry name" value="DUF397"/>
</dbReference>
<evidence type="ECO:0000313" key="3">
    <source>
        <dbReference type="Proteomes" id="UP000487268"/>
    </source>
</evidence>
<dbReference type="Proteomes" id="UP000487268">
    <property type="component" value="Unassembled WGS sequence"/>
</dbReference>
<protein>
    <recommendedName>
        <fullName evidence="1">DUF397 domain-containing protein</fullName>
    </recommendedName>
</protein>